<evidence type="ECO:0000313" key="1">
    <source>
        <dbReference type="EMBL" id="KAF1026177.1"/>
    </source>
</evidence>
<name>A0A833PGR7_ACIBZ</name>
<accession>A0A833PGR7</accession>
<comment type="caution">
    <text evidence="1">The sequence shown here is derived from an EMBL/GenBank/DDBJ whole genome shotgun (WGS) entry which is preliminary data.</text>
</comment>
<proteinExistence type="predicted"/>
<gene>
    <name evidence="1" type="ORF">GAK29_01439</name>
</gene>
<dbReference type="Proteomes" id="UP000490535">
    <property type="component" value="Unassembled WGS sequence"/>
</dbReference>
<reference evidence="2" key="1">
    <citation type="journal article" date="2020" name="MBio">
        <title>Horizontal gene transfer to a defensive symbiont with a reduced genome amongst a multipartite beetle microbiome.</title>
        <authorList>
            <person name="Waterworth S.C."/>
            <person name="Florez L.V."/>
            <person name="Rees E.R."/>
            <person name="Hertweck C."/>
            <person name="Kaltenpoth M."/>
            <person name="Kwan J.C."/>
        </authorList>
    </citation>
    <scope>NUCLEOTIDE SEQUENCE [LARGE SCALE GENOMIC DNA]</scope>
</reference>
<dbReference type="AlphaFoldDB" id="A0A833PGR7"/>
<sequence>MKGIFMALSAILVILFFFIGSHNASKEQCDGKQKIYLFAGKFYACEDWGK</sequence>
<dbReference type="EMBL" id="WNDP01000027">
    <property type="protein sequence ID" value="KAF1026177.1"/>
    <property type="molecule type" value="Genomic_DNA"/>
</dbReference>
<evidence type="ECO:0000313" key="2">
    <source>
        <dbReference type="Proteomes" id="UP000490535"/>
    </source>
</evidence>
<organism evidence="1 2">
    <name type="scientific">Acinetobacter bereziniae</name>
    <name type="common">Acinetobacter genomosp. 10</name>
    <dbReference type="NCBI Taxonomy" id="106648"/>
    <lineage>
        <taxon>Bacteria</taxon>
        <taxon>Pseudomonadati</taxon>
        <taxon>Pseudomonadota</taxon>
        <taxon>Gammaproteobacteria</taxon>
        <taxon>Moraxellales</taxon>
        <taxon>Moraxellaceae</taxon>
        <taxon>Acinetobacter</taxon>
    </lineage>
</organism>
<protein>
    <submittedName>
        <fullName evidence="1">Uncharacterized protein</fullName>
    </submittedName>
</protein>